<dbReference type="InterPro" id="IPR029053">
    <property type="entry name" value="Viral_coat"/>
</dbReference>
<evidence type="ECO:0000259" key="7">
    <source>
        <dbReference type="Pfam" id="PF08435"/>
    </source>
</evidence>
<dbReference type="Pfam" id="PF00915">
    <property type="entry name" value="Calici_coat"/>
    <property type="match status" value="1"/>
</dbReference>
<sequence>MMMASKDAPSSADGANGAGQLVPEVNNAEPLPLDPVAGASTALATAGQVNMIDPWIFNNFVQAPQGEFTISPNNTPGDILFDLQLGPHLNPFLAHLSQMYNGWVGNMRVRVILAGNAFTAGKVIICCVPPGFQSRTLSIAQATLFPHIIADVRTLEPIEIPLEDVRNTLYHTNDNQPTMRLLCMLYTPLRTGGGSGGTDAFVVAGRVLTCPSSDFNFLFLVPPTVEQKTRPFSVPNIPLQLLSNSRVPNLIQSMVLSPDQAQNVQFQNGRCTTDGQLLGTTPVSVSQILKFRGKVSAGSKVINLTELDGSPFLAFEAPAPTGFPDLGTSDWHVEMSLNSNSQSSGNPILLRDIHPNSSEFVPHLGSVCVTAAIEVAGDYTGTIQWTSQPSNVTPVPDVNFWTIPHYGSNLAEASQLAPVVYPPGFGEAIVYFMSPIPGPNTAHKPNLVPCLLPQEFVTHFVSEQAPSMGEAALVHYVDPDTNRNLGEFKLYPEGFITCVPNGTGPQQLPLNGVFVFASWVSRFYQLKPVGTASSARGRLGVRR</sequence>
<dbReference type="GO" id="GO:0044423">
    <property type="term" value="C:virion component"/>
    <property type="evidence" value="ECO:0007669"/>
    <property type="project" value="UniProtKB-KW"/>
</dbReference>
<dbReference type="InterPro" id="IPR033703">
    <property type="entry name" value="Rhv-like"/>
</dbReference>
<protein>
    <submittedName>
        <fullName evidence="8">Capsid protein</fullName>
    </submittedName>
</protein>
<dbReference type="Gene3D" id="2.40.510.10">
    <property type="entry name" value="Positive stranded ssRNA viruses"/>
    <property type="match status" value="1"/>
</dbReference>
<dbReference type="CDD" id="cd00205">
    <property type="entry name" value="rhv_like"/>
    <property type="match status" value="1"/>
</dbReference>
<evidence type="ECO:0000313" key="8">
    <source>
        <dbReference type="EMBL" id="AHW99832.1"/>
    </source>
</evidence>
<organism evidence="8">
    <name type="scientific">Norovirus Hu/GI.5/Siklos-HUN5407/2013/HUN</name>
    <dbReference type="NCBI Taxonomy" id="1486430"/>
    <lineage>
        <taxon>Viruses</taxon>
        <taxon>Riboviria</taxon>
        <taxon>Orthornavirae</taxon>
        <taxon>Pisuviricota</taxon>
        <taxon>Pisoniviricetes</taxon>
        <taxon>Picornavirales</taxon>
        <taxon>Caliciviridae</taxon>
        <taxon>Norovirus</taxon>
        <taxon>Norovirus norwalkense</taxon>
        <taxon>Norwalk virus</taxon>
    </lineage>
</organism>
<dbReference type="InterPro" id="IPR004005">
    <property type="entry name" value="Calicivirus_coat"/>
</dbReference>
<evidence type="ECO:0000256" key="4">
    <source>
        <dbReference type="ARBA" id="ARBA00023200"/>
    </source>
</evidence>
<evidence type="ECO:0000259" key="6">
    <source>
        <dbReference type="Pfam" id="PF00915"/>
    </source>
</evidence>
<proteinExistence type="predicted"/>
<evidence type="ECO:0000256" key="1">
    <source>
        <dbReference type="ARBA" id="ARBA00004192"/>
    </source>
</evidence>
<evidence type="ECO:0000256" key="3">
    <source>
        <dbReference type="ARBA" id="ARBA00022844"/>
    </source>
</evidence>
<feature type="domain" description="Calicivirus coat protein" evidence="6">
    <location>
        <begin position="8"/>
        <end position="291"/>
    </location>
</feature>
<feature type="domain" description="Calicivirus coat protein C-terminal" evidence="7">
    <location>
        <begin position="304"/>
        <end position="536"/>
    </location>
</feature>
<dbReference type="EMBL" id="KJ402295">
    <property type="protein sequence ID" value="AHW99832.1"/>
    <property type="molecule type" value="Genomic_RNA"/>
</dbReference>
<dbReference type="Pfam" id="PF08435">
    <property type="entry name" value="Calici_coat_C"/>
    <property type="match status" value="1"/>
</dbReference>
<evidence type="ECO:0000256" key="5">
    <source>
        <dbReference type="SAM" id="MobiDB-lite"/>
    </source>
</evidence>
<evidence type="ECO:0000256" key="2">
    <source>
        <dbReference type="ARBA" id="ARBA00004328"/>
    </source>
</evidence>
<dbReference type="SMR" id="A0A023NFH0"/>
<keyword evidence="4" id="KW-1035">Host cytoplasm</keyword>
<dbReference type="Gene3D" id="2.60.120.20">
    <property type="match status" value="1"/>
</dbReference>
<dbReference type="InterPro" id="IPR013643">
    <property type="entry name" value="Calicivirus_coat_C"/>
</dbReference>
<dbReference type="GO" id="GO:0030430">
    <property type="term" value="C:host cell cytoplasm"/>
    <property type="evidence" value="ECO:0007669"/>
    <property type="project" value="UniProtKB-SubCell"/>
</dbReference>
<name>A0A023NFH0_NORV</name>
<accession>A0A023NFH0</accession>
<dbReference type="Gene3D" id="2.40.30.120">
    <property type="entry name" value="Positive stranded ssRNA viruses"/>
    <property type="match status" value="1"/>
</dbReference>
<reference evidence="8" key="1">
    <citation type="submission" date="2014-02" db="EMBL/GenBank/DDBJ databases">
        <title>Detection of GI.5 norovirus in Hungary.</title>
        <authorList>
            <person name="Pankovics P."/>
            <person name="Reuter G."/>
        </authorList>
    </citation>
    <scope>NUCLEOTIDE SEQUENCE</scope>
    <source>
        <strain evidence="8">Siklos-HUN5407/2013/HUN</strain>
    </source>
</reference>
<comment type="subcellular location">
    <subcellularLocation>
        <location evidence="1">Host cytoplasm</location>
    </subcellularLocation>
    <subcellularLocation>
        <location evidence="2">Virion</location>
    </subcellularLocation>
</comment>
<keyword evidence="3" id="KW-0946">Virion</keyword>
<feature type="region of interest" description="Disordered" evidence="5">
    <location>
        <begin position="1"/>
        <end position="25"/>
    </location>
</feature>
<dbReference type="SUPFAM" id="SSF88633">
    <property type="entry name" value="Positive stranded ssRNA viruses"/>
    <property type="match status" value="1"/>
</dbReference>